<accession>A0ABQ3BSA9</accession>
<feature type="signal peptide" evidence="4">
    <location>
        <begin position="1"/>
        <end position="21"/>
    </location>
</feature>
<dbReference type="InterPro" id="IPR029787">
    <property type="entry name" value="Nucleotide_cyclase"/>
</dbReference>
<feature type="domain" description="GGDEF" evidence="5">
    <location>
        <begin position="441"/>
        <end position="574"/>
    </location>
</feature>
<organism evidence="6 7">
    <name type="scientific">Cognatilysobacter xinjiangensis</name>
    <dbReference type="NCBI Taxonomy" id="546892"/>
    <lineage>
        <taxon>Bacteria</taxon>
        <taxon>Pseudomonadati</taxon>
        <taxon>Pseudomonadota</taxon>
        <taxon>Gammaproteobacteria</taxon>
        <taxon>Lysobacterales</taxon>
        <taxon>Lysobacteraceae</taxon>
        <taxon>Cognatilysobacter</taxon>
    </lineage>
</organism>
<comment type="catalytic activity">
    <reaction evidence="2">
        <text>2 GTP = 3',3'-c-di-GMP + 2 diphosphate</text>
        <dbReference type="Rhea" id="RHEA:24898"/>
        <dbReference type="ChEBI" id="CHEBI:33019"/>
        <dbReference type="ChEBI" id="CHEBI:37565"/>
        <dbReference type="ChEBI" id="CHEBI:58805"/>
        <dbReference type="EC" id="2.7.7.65"/>
    </reaction>
</comment>
<dbReference type="Gene3D" id="1.25.40.10">
    <property type="entry name" value="Tetratricopeptide repeat domain"/>
    <property type="match status" value="1"/>
</dbReference>
<keyword evidence="7" id="KW-1185">Reference proteome</keyword>
<dbReference type="InterPro" id="IPR050469">
    <property type="entry name" value="Diguanylate_Cyclase"/>
</dbReference>
<dbReference type="SUPFAM" id="SSF48452">
    <property type="entry name" value="TPR-like"/>
    <property type="match status" value="1"/>
</dbReference>
<keyword evidence="3" id="KW-0472">Membrane</keyword>
<dbReference type="SUPFAM" id="SSF55073">
    <property type="entry name" value="Nucleotide cyclase"/>
    <property type="match status" value="1"/>
</dbReference>
<dbReference type="InterPro" id="IPR000160">
    <property type="entry name" value="GGDEF_dom"/>
</dbReference>
<comment type="caution">
    <text evidence="6">The sequence shown here is derived from an EMBL/GenBank/DDBJ whole genome shotgun (WGS) entry which is preliminary data.</text>
</comment>
<dbReference type="PANTHER" id="PTHR45138">
    <property type="entry name" value="REGULATORY COMPONENTS OF SENSORY TRANSDUCTION SYSTEM"/>
    <property type="match status" value="1"/>
</dbReference>
<keyword evidence="4" id="KW-0732">Signal</keyword>
<protein>
    <recommendedName>
        <fullName evidence="1">diguanylate cyclase</fullName>
        <ecNumber evidence="1">2.7.7.65</ecNumber>
    </recommendedName>
</protein>
<evidence type="ECO:0000256" key="1">
    <source>
        <dbReference type="ARBA" id="ARBA00012528"/>
    </source>
</evidence>
<evidence type="ECO:0000256" key="2">
    <source>
        <dbReference type="ARBA" id="ARBA00034247"/>
    </source>
</evidence>
<proteinExistence type="predicted"/>
<dbReference type="CDD" id="cd01949">
    <property type="entry name" value="GGDEF"/>
    <property type="match status" value="1"/>
</dbReference>
<dbReference type="SMART" id="SM00267">
    <property type="entry name" value="GGDEF"/>
    <property type="match status" value="1"/>
</dbReference>
<dbReference type="Gene3D" id="3.30.70.270">
    <property type="match status" value="1"/>
</dbReference>
<sequence>MGRRILAAALLLLAHALPAWGSALGDLLARADSVRSSDVRQFRALLAQARTLDGDATRAERELFEFLQAHEQIVLGNYPAGIAVAKRLARDAGDMDLRYRAALLIANTGALTRDYPDGLHYLSEALAMERKVRDPAIRQLGLAVAATLYNQLGEAKLARAYAERQIKLGGTPRVLCAAHENRVRAMNALADTGGIPDAVFDQAIAACDAAKEPIGVYLVIASRARHLQNIGEPAEAIELLRNNLDGVRDVAYGRLTAEYYGQLTDLHFADGDLEAAERTAQQIVALDGKDPHWMPLATAYRVLYLSAKRKGELGRALNYMEEYHAADKTLVDDAQAREYAMELARHQALEREQQAAVLTHQNRALTAEKRALAESARAMRLAIVLMGLAIAVVAYWAWHSRRTHRVLRRLSQTDSLTGLATRRHFGATAARLLSDCEQRQRPLSVLLLDIDHFKRINDECGHAVGDWVLKQVADIGRGLCPERDAIGRLGGEEFALALSDLDIDQAAALAEGFRRAIGELDYLSGGCHVPVTASIGVACTSHSGYGYQKLLSEADRAMYMAKQAGRNRVASAVPPTGYVPGPVGRAAENDPA</sequence>
<dbReference type="NCBIfam" id="TIGR00254">
    <property type="entry name" value="GGDEF"/>
    <property type="match status" value="1"/>
</dbReference>
<dbReference type="EC" id="2.7.7.65" evidence="1"/>
<evidence type="ECO:0000256" key="3">
    <source>
        <dbReference type="SAM" id="Phobius"/>
    </source>
</evidence>
<feature type="chain" id="PRO_5047007233" description="diguanylate cyclase" evidence="4">
    <location>
        <begin position="22"/>
        <end position="592"/>
    </location>
</feature>
<dbReference type="Pfam" id="PF00990">
    <property type="entry name" value="GGDEF"/>
    <property type="match status" value="1"/>
</dbReference>
<name>A0ABQ3BSA9_9GAMM</name>
<reference evidence="7" key="1">
    <citation type="journal article" date="2019" name="Int. J. Syst. Evol. Microbiol.">
        <title>The Global Catalogue of Microorganisms (GCM) 10K type strain sequencing project: providing services to taxonomists for standard genome sequencing and annotation.</title>
        <authorList>
            <consortium name="The Broad Institute Genomics Platform"/>
            <consortium name="The Broad Institute Genome Sequencing Center for Infectious Disease"/>
            <person name="Wu L."/>
            <person name="Ma J."/>
        </authorList>
    </citation>
    <scope>NUCLEOTIDE SEQUENCE [LARGE SCALE GENOMIC DNA]</scope>
    <source>
        <strain evidence="7">KCTC 22558</strain>
    </source>
</reference>
<evidence type="ECO:0000313" key="7">
    <source>
        <dbReference type="Proteomes" id="UP000643403"/>
    </source>
</evidence>
<dbReference type="InterPro" id="IPR011990">
    <property type="entry name" value="TPR-like_helical_dom_sf"/>
</dbReference>
<feature type="transmembrane region" description="Helical" evidence="3">
    <location>
        <begin position="378"/>
        <end position="398"/>
    </location>
</feature>
<dbReference type="EMBL" id="BMXY01000001">
    <property type="protein sequence ID" value="GGZ55872.1"/>
    <property type="molecule type" value="Genomic_DNA"/>
</dbReference>
<dbReference type="PANTHER" id="PTHR45138:SF9">
    <property type="entry name" value="DIGUANYLATE CYCLASE DGCM-RELATED"/>
    <property type="match status" value="1"/>
</dbReference>
<dbReference type="InterPro" id="IPR043128">
    <property type="entry name" value="Rev_trsase/Diguanyl_cyclase"/>
</dbReference>
<keyword evidence="3" id="KW-0812">Transmembrane</keyword>
<dbReference type="PROSITE" id="PS50887">
    <property type="entry name" value="GGDEF"/>
    <property type="match status" value="1"/>
</dbReference>
<evidence type="ECO:0000313" key="6">
    <source>
        <dbReference type="EMBL" id="GGZ55872.1"/>
    </source>
</evidence>
<keyword evidence="3" id="KW-1133">Transmembrane helix</keyword>
<gene>
    <name evidence="6" type="ORF">GCM10008101_06600</name>
</gene>
<dbReference type="Proteomes" id="UP000643403">
    <property type="component" value="Unassembled WGS sequence"/>
</dbReference>
<evidence type="ECO:0000256" key="4">
    <source>
        <dbReference type="SAM" id="SignalP"/>
    </source>
</evidence>
<evidence type="ECO:0000259" key="5">
    <source>
        <dbReference type="PROSITE" id="PS50887"/>
    </source>
</evidence>